<keyword evidence="9" id="KW-0786">Thiamine pyrophosphate</keyword>
<comment type="function">
    <text evidence="9">The branched-chain alpha-keto dehydrogenase complex catalyzes the overall conversion of alpha-keto acids to acyl-CoA and CO(2). It contains multiple copies of three enzymatic components: branched-chain alpha-keto acid decarboxylase (E1), lipoamide acyltransferase (E2) and lipoamide dehydrogenase (E3).</text>
</comment>
<evidence type="ECO:0000256" key="2">
    <source>
        <dbReference type="ARBA" id="ARBA00004305"/>
    </source>
</evidence>
<evidence type="ECO:0000256" key="4">
    <source>
        <dbReference type="ARBA" id="ARBA00022723"/>
    </source>
</evidence>
<dbReference type="GO" id="GO:0046872">
    <property type="term" value="F:metal ion binding"/>
    <property type="evidence" value="ECO:0007669"/>
    <property type="project" value="UniProtKB-KW"/>
</dbReference>
<keyword evidence="6" id="KW-0630">Potassium</keyword>
<dbReference type="GO" id="GO:0005759">
    <property type="term" value="C:mitochondrial matrix"/>
    <property type="evidence" value="ECO:0007669"/>
    <property type="project" value="UniProtKB-SubCell"/>
</dbReference>
<dbReference type="GO" id="GO:0003863">
    <property type="term" value="F:branched-chain 2-oxo acid dehydrogenase activity"/>
    <property type="evidence" value="ECO:0007669"/>
    <property type="project" value="UniProtKB-EC"/>
</dbReference>
<keyword evidence="12" id="KW-1185">Reference proteome</keyword>
<organism evidence="11 12">
    <name type="scientific">Cryptolaemus montrouzieri</name>
    <dbReference type="NCBI Taxonomy" id="559131"/>
    <lineage>
        <taxon>Eukaryota</taxon>
        <taxon>Metazoa</taxon>
        <taxon>Ecdysozoa</taxon>
        <taxon>Arthropoda</taxon>
        <taxon>Hexapoda</taxon>
        <taxon>Insecta</taxon>
        <taxon>Pterygota</taxon>
        <taxon>Neoptera</taxon>
        <taxon>Endopterygota</taxon>
        <taxon>Coleoptera</taxon>
        <taxon>Polyphaga</taxon>
        <taxon>Cucujiformia</taxon>
        <taxon>Coccinelloidea</taxon>
        <taxon>Coccinellidae</taxon>
        <taxon>Scymninae</taxon>
        <taxon>Scymnini</taxon>
        <taxon>Cryptolaemus</taxon>
    </lineage>
</organism>
<keyword evidence="8" id="KW-0496">Mitochondrion</keyword>
<keyword evidence="7 9" id="KW-0560">Oxidoreductase</keyword>
<evidence type="ECO:0000256" key="1">
    <source>
        <dbReference type="ARBA" id="ARBA00001964"/>
    </source>
</evidence>
<dbReference type="FunFam" id="3.40.50.970:FF:000015">
    <property type="entry name" value="2-oxoisovalerate dehydrogenase subunit alpha"/>
    <property type="match status" value="1"/>
</dbReference>
<dbReference type="InterPro" id="IPR029061">
    <property type="entry name" value="THDP-binding"/>
</dbReference>
<evidence type="ECO:0000313" key="12">
    <source>
        <dbReference type="Proteomes" id="UP001516400"/>
    </source>
</evidence>
<evidence type="ECO:0000256" key="7">
    <source>
        <dbReference type="ARBA" id="ARBA00023002"/>
    </source>
</evidence>
<gene>
    <name evidence="11" type="ORF">HHI36_013764</name>
</gene>
<keyword evidence="5" id="KW-0809">Transit peptide</keyword>
<evidence type="ECO:0000259" key="10">
    <source>
        <dbReference type="Pfam" id="PF00676"/>
    </source>
</evidence>
<dbReference type="Proteomes" id="UP001516400">
    <property type="component" value="Unassembled WGS sequence"/>
</dbReference>
<feature type="domain" description="Dehydrogenase E1 component" evidence="10">
    <location>
        <begin position="89"/>
        <end position="383"/>
    </location>
</feature>
<dbReference type="PANTHER" id="PTHR43380:SF1">
    <property type="entry name" value="2-OXOISOVALERATE DEHYDROGENASE SUBUNIT ALPHA, MITOCHONDRIAL"/>
    <property type="match status" value="1"/>
</dbReference>
<name>A0ABD2NID0_9CUCU</name>
<evidence type="ECO:0000256" key="9">
    <source>
        <dbReference type="RuleBase" id="RU365014"/>
    </source>
</evidence>
<dbReference type="CDD" id="cd02000">
    <property type="entry name" value="TPP_E1_PDC_ADC_BCADC"/>
    <property type="match status" value="1"/>
</dbReference>
<dbReference type="InterPro" id="IPR050771">
    <property type="entry name" value="Alpha-ketoacid_DH_E1_comp"/>
</dbReference>
<dbReference type="SUPFAM" id="SSF52518">
    <property type="entry name" value="Thiamin diphosphate-binding fold (THDP-binding)"/>
    <property type="match status" value="1"/>
</dbReference>
<dbReference type="Gene3D" id="3.40.50.970">
    <property type="match status" value="1"/>
</dbReference>
<comment type="subcellular location">
    <subcellularLocation>
        <location evidence="2">Mitochondrion matrix</location>
    </subcellularLocation>
</comment>
<dbReference type="InterPro" id="IPR001017">
    <property type="entry name" value="DH_E1"/>
</dbReference>
<evidence type="ECO:0000256" key="6">
    <source>
        <dbReference type="ARBA" id="ARBA00022958"/>
    </source>
</evidence>
<dbReference type="PANTHER" id="PTHR43380">
    <property type="entry name" value="2-OXOISOVALERATE DEHYDROGENASE SUBUNIT ALPHA, MITOCHONDRIAL"/>
    <property type="match status" value="1"/>
</dbReference>
<dbReference type="EMBL" id="JABFTP020000103">
    <property type="protein sequence ID" value="KAL3278443.1"/>
    <property type="molecule type" value="Genomic_DNA"/>
</dbReference>
<reference evidence="11 12" key="1">
    <citation type="journal article" date="2021" name="BMC Biol.">
        <title>Horizontally acquired antibacterial genes associated with adaptive radiation of ladybird beetles.</title>
        <authorList>
            <person name="Li H.S."/>
            <person name="Tang X.F."/>
            <person name="Huang Y.H."/>
            <person name="Xu Z.Y."/>
            <person name="Chen M.L."/>
            <person name="Du X.Y."/>
            <person name="Qiu B.Y."/>
            <person name="Chen P.T."/>
            <person name="Zhang W."/>
            <person name="Slipinski A."/>
            <person name="Escalona H.E."/>
            <person name="Waterhouse R.M."/>
            <person name="Zwick A."/>
            <person name="Pang H."/>
        </authorList>
    </citation>
    <scope>NUCLEOTIDE SEQUENCE [LARGE SCALE GENOMIC DNA]</scope>
    <source>
        <strain evidence="11">SYSU2018</strain>
    </source>
</reference>
<evidence type="ECO:0000313" key="11">
    <source>
        <dbReference type="EMBL" id="KAL3278443.1"/>
    </source>
</evidence>
<accession>A0ABD2NID0</accession>
<comment type="catalytic activity">
    <reaction evidence="9">
        <text>N(6)-[(R)-lipoyl]-L-lysyl-[protein] + 3-methyl-2-oxobutanoate + H(+) = N(6)-[(R)-S(8)-2-methylpropanoyldihydrolipoyl]-L-lysyl-[protein] + CO2</text>
        <dbReference type="Rhea" id="RHEA:13457"/>
        <dbReference type="Rhea" id="RHEA-COMP:10474"/>
        <dbReference type="Rhea" id="RHEA-COMP:10497"/>
        <dbReference type="ChEBI" id="CHEBI:11851"/>
        <dbReference type="ChEBI" id="CHEBI:15378"/>
        <dbReference type="ChEBI" id="CHEBI:16526"/>
        <dbReference type="ChEBI" id="CHEBI:83099"/>
        <dbReference type="ChEBI" id="CHEBI:83142"/>
        <dbReference type="EC" id="1.2.4.4"/>
    </reaction>
</comment>
<comment type="caution">
    <text evidence="11">The sequence shown here is derived from an EMBL/GenBank/DDBJ whole genome shotgun (WGS) entry which is preliminary data.</text>
</comment>
<evidence type="ECO:0000256" key="8">
    <source>
        <dbReference type="ARBA" id="ARBA00023128"/>
    </source>
</evidence>
<evidence type="ECO:0000256" key="3">
    <source>
        <dbReference type="ARBA" id="ARBA00008646"/>
    </source>
</evidence>
<proteinExistence type="inferred from homology"/>
<dbReference type="AlphaFoldDB" id="A0ABD2NID0"/>
<dbReference type="EC" id="1.2.4.4" evidence="9"/>
<keyword evidence="4" id="KW-0479">Metal-binding</keyword>
<sequence>MATKCGRCLRIISSNYAKKRMEVRNYSTEVQDIPLFPGARTTWTKDLKFTGSDSYEPIPVYRVLNQKSQIIDETHNPKLSEDVLLKMYRNMSFISVMDKILYESQRQGRISFYMTNSGEEASHIGSAAALNLTDVVYGQYREVGVLIWRGHTAQQLADQCYGNLGDTGLGKQMPVHYGSKKLNFITISSPLATQIPQAAGAAYALKGKNRVVICYFGDGAASEGDTHAAFNFAATLECPVIFFCRNNGYAISTPTHEQYRGDGIAARGPGYGINTLRVDGNDVFAVYNATKYAKSYCLKENKPVLIEAMTYRIGHHSTSDDSTAYRSADEIKSWSTVNPISKLRTFLEQNNLWNQEKEQKMVEETKKEILKAFYAAEAKLKPNWTEMFGGVYADVPEHLKIQMEEMKAHITKYKEHYQLDKFSPE</sequence>
<protein>
    <recommendedName>
        <fullName evidence="9">2-oxoisovalerate dehydrogenase subunit alpha</fullName>
        <ecNumber evidence="9">1.2.4.4</ecNumber>
    </recommendedName>
    <alternativeName>
        <fullName evidence="9">Branched-chain alpha-keto acid dehydrogenase E1 component alpha chain</fullName>
    </alternativeName>
</protein>
<comment type="similarity">
    <text evidence="3 9">Belongs to the BCKDHA family.</text>
</comment>
<evidence type="ECO:0000256" key="5">
    <source>
        <dbReference type="ARBA" id="ARBA00022946"/>
    </source>
</evidence>
<dbReference type="Pfam" id="PF00676">
    <property type="entry name" value="E1_dh"/>
    <property type="match status" value="1"/>
</dbReference>
<comment type="cofactor">
    <cofactor evidence="1 9">
        <name>thiamine diphosphate</name>
        <dbReference type="ChEBI" id="CHEBI:58937"/>
    </cofactor>
</comment>